<accession>A0A8T0E1Z4</accession>
<dbReference type="AlphaFoldDB" id="A0A8T0E1Z4"/>
<reference evidence="2" key="1">
    <citation type="journal article" date="2020" name="bioRxiv">
        <title>Chromosome-level reference genome of the European wasp spider Argiope bruennichi: a resource for studies on range expansion and evolutionary adaptation.</title>
        <authorList>
            <person name="Sheffer M.M."/>
            <person name="Hoppe A."/>
            <person name="Krehenwinkel H."/>
            <person name="Uhl G."/>
            <person name="Kuss A.W."/>
            <person name="Jensen L."/>
            <person name="Jensen C."/>
            <person name="Gillespie R.G."/>
            <person name="Hoff K.J."/>
            <person name="Prost S."/>
        </authorList>
    </citation>
    <scope>NUCLEOTIDE SEQUENCE</scope>
</reference>
<evidence type="ECO:0000256" key="1">
    <source>
        <dbReference type="SAM" id="MobiDB-lite"/>
    </source>
</evidence>
<keyword evidence="3" id="KW-1185">Reference proteome</keyword>
<evidence type="ECO:0000313" key="2">
    <source>
        <dbReference type="EMBL" id="KAF8763314.1"/>
    </source>
</evidence>
<feature type="region of interest" description="Disordered" evidence="1">
    <location>
        <begin position="31"/>
        <end position="54"/>
    </location>
</feature>
<gene>
    <name evidence="2" type="ORF">HNY73_021510</name>
</gene>
<proteinExistence type="predicted"/>
<comment type="caution">
    <text evidence="2">The sequence shown here is derived from an EMBL/GenBank/DDBJ whole genome shotgun (WGS) entry which is preliminary data.</text>
</comment>
<reference evidence="2" key="2">
    <citation type="submission" date="2020-06" db="EMBL/GenBank/DDBJ databases">
        <authorList>
            <person name="Sheffer M."/>
        </authorList>
    </citation>
    <scope>NUCLEOTIDE SEQUENCE</scope>
</reference>
<name>A0A8T0E1Z4_ARGBR</name>
<organism evidence="2 3">
    <name type="scientific">Argiope bruennichi</name>
    <name type="common">Wasp spider</name>
    <name type="synonym">Aranea bruennichi</name>
    <dbReference type="NCBI Taxonomy" id="94029"/>
    <lineage>
        <taxon>Eukaryota</taxon>
        <taxon>Metazoa</taxon>
        <taxon>Ecdysozoa</taxon>
        <taxon>Arthropoda</taxon>
        <taxon>Chelicerata</taxon>
        <taxon>Arachnida</taxon>
        <taxon>Araneae</taxon>
        <taxon>Araneomorphae</taxon>
        <taxon>Entelegynae</taxon>
        <taxon>Araneoidea</taxon>
        <taxon>Araneidae</taxon>
        <taxon>Argiope</taxon>
    </lineage>
</organism>
<protein>
    <submittedName>
        <fullName evidence="2">Uncharacterized protein</fullName>
    </submittedName>
</protein>
<dbReference type="EMBL" id="JABXBU010002231">
    <property type="protein sequence ID" value="KAF8763314.1"/>
    <property type="molecule type" value="Genomic_DNA"/>
</dbReference>
<dbReference type="Proteomes" id="UP000807504">
    <property type="component" value="Unassembled WGS sequence"/>
</dbReference>
<evidence type="ECO:0000313" key="3">
    <source>
        <dbReference type="Proteomes" id="UP000807504"/>
    </source>
</evidence>
<sequence>MPNFWKSGQLELEDGWGRWDHPEDFEAWETSDNDWASDSGEYIPPPVPASKPVAAEPTAPETVYINVKIFKGCMDRIEFQEDS</sequence>